<sequence length="242" mass="26515">MKICVAQIQSIGGDISSNLDKHRQLIHLATAYKADAVFFPELSLTGYEPALAEASAVNPDDVNLDDFQKISDSNKITIGFGMPTKTAAGVRISMIILQPDRERQIYSKQQLHSDEFPYFVAGEKQLILTVAGKKIAPAICYESLQAEHSAHADQLGAELYVASVAKSQEGINKAMVHYPAVAKKFSMPVLMSNCLGYCDNFESVGQSAVWTKQGDLAEQLDDKLEGILVFDTETKEVNKQTL</sequence>
<evidence type="ECO:0000313" key="3">
    <source>
        <dbReference type="EMBL" id="GAA0878833.1"/>
    </source>
</evidence>
<dbReference type="Pfam" id="PF00795">
    <property type="entry name" value="CN_hydrolase"/>
    <property type="match status" value="1"/>
</dbReference>
<dbReference type="PANTHER" id="PTHR43674">
    <property type="entry name" value="NITRILASE C965.09-RELATED"/>
    <property type="match status" value="1"/>
</dbReference>
<evidence type="ECO:0000256" key="1">
    <source>
        <dbReference type="ARBA" id="ARBA00022801"/>
    </source>
</evidence>
<dbReference type="RefSeq" id="WP_343850606.1">
    <property type="nucleotide sequence ID" value="NZ_BAAAFI010000007.1"/>
</dbReference>
<dbReference type="CDD" id="cd07197">
    <property type="entry name" value="nitrilase"/>
    <property type="match status" value="1"/>
</dbReference>
<accession>A0ABP3YBL0</accession>
<dbReference type="InterPro" id="IPR003010">
    <property type="entry name" value="C-N_Hydrolase"/>
</dbReference>
<proteinExistence type="predicted"/>
<organism evidence="3 4">
    <name type="scientific">Algoriphagus jejuensis</name>
    <dbReference type="NCBI Taxonomy" id="419934"/>
    <lineage>
        <taxon>Bacteria</taxon>
        <taxon>Pseudomonadati</taxon>
        <taxon>Bacteroidota</taxon>
        <taxon>Cytophagia</taxon>
        <taxon>Cytophagales</taxon>
        <taxon>Cyclobacteriaceae</taxon>
        <taxon>Algoriphagus</taxon>
    </lineage>
</organism>
<gene>
    <name evidence="3" type="ORF">GCM10009119_18010</name>
</gene>
<evidence type="ECO:0000259" key="2">
    <source>
        <dbReference type="PROSITE" id="PS50263"/>
    </source>
</evidence>
<dbReference type="PROSITE" id="PS50263">
    <property type="entry name" value="CN_HYDROLASE"/>
    <property type="match status" value="1"/>
</dbReference>
<keyword evidence="1 3" id="KW-0378">Hydrolase</keyword>
<dbReference type="PANTHER" id="PTHR43674:SF2">
    <property type="entry name" value="BETA-UREIDOPROPIONASE"/>
    <property type="match status" value="1"/>
</dbReference>
<dbReference type="Gene3D" id="3.60.110.10">
    <property type="entry name" value="Carbon-nitrogen hydrolase"/>
    <property type="match status" value="1"/>
</dbReference>
<evidence type="ECO:0000313" key="4">
    <source>
        <dbReference type="Proteomes" id="UP001500469"/>
    </source>
</evidence>
<dbReference type="SUPFAM" id="SSF56317">
    <property type="entry name" value="Carbon-nitrogen hydrolase"/>
    <property type="match status" value="1"/>
</dbReference>
<dbReference type="EMBL" id="BAAAFI010000007">
    <property type="protein sequence ID" value="GAA0878833.1"/>
    <property type="molecule type" value="Genomic_DNA"/>
</dbReference>
<comment type="caution">
    <text evidence="3">The sequence shown here is derived from an EMBL/GenBank/DDBJ whole genome shotgun (WGS) entry which is preliminary data.</text>
</comment>
<protein>
    <submittedName>
        <fullName evidence="3">Carbon-nitrogen hydrolase family protein</fullName>
    </submittedName>
</protein>
<feature type="domain" description="CN hydrolase" evidence="2">
    <location>
        <begin position="1"/>
        <end position="234"/>
    </location>
</feature>
<reference evidence="4" key="1">
    <citation type="journal article" date="2019" name="Int. J. Syst. Evol. Microbiol.">
        <title>The Global Catalogue of Microorganisms (GCM) 10K type strain sequencing project: providing services to taxonomists for standard genome sequencing and annotation.</title>
        <authorList>
            <consortium name="The Broad Institute Genomics Platform"/>
            <consortium name="The Broad Institute Genome Sequencing Center for Infectious Disease"/>
            <person name="Wu L."/>
            <person name="Ma J."/>
        </authorList>
    </citation>
    <scope>NUCLEOTIDE SEQUENCE [LARGE SCALE GENOMIC DNA]</scope>
    <source>
        <strain evidence="4">JCM 16112</strain>
    </source>
</reference>
<dbReference type="Proteomes" id="UP001500469">
    <property type="component" value="Unassembled WGS sequence"/>
</dbReference>
<dbReference type="InterPro" id="IPR036526">
    <property type="entry name" value="C-N_Hydrolase_sf"/>
</dbReference>
<dbReference type="InterPro" id="IPR050345">
    <property type="entry name" value="Aliph_Amidase/BUP"/>
</dbReference>
<dbReference type="GO" id="GO:0016787">
    <property type="term" value="F:hydrolase activity"/>
    <property type="evidence" value="ECO:0007669"/>
    <property type="project" value="UniProtKB-KW"/>
</dbReference>
<keyword evidence="4" id="KW-1185">Reference proteome</keyword>
<name>A0ABP3YBL0_9BACT</name>